<dbReference type="Gene3D" id="3.20.20.70">
    <property type="entry name" value="Aldolase class I"/>
    <property type="match status" value="1"/>
</dbReference>
<dbReference type="InterPro" id="IPR013785">
    <property type="entry name" value="Aldolase_TIM"/>
</dbReference>
<keyword evidence="3" id="KW-1185">Reference proteome</keyword>
<sequence>MIDNITLFDCTAREVGYQTGWFFDPAFLRDYYRFVEAAGYDYMELGFFHNPEADPGRGAIRYCGLCTEELNDIFGSTKNILKLSAMRDIQRPLAPVGPKADSVVDAVRILTRSKQTEPDVLCRHIEELQKLGYRIFINFTSAGRNTVEENTAFARLAKKMGIDVIYFADTESIFTPKYVSDAIELCRAEGVEAGIHLHNKNGTAEELLDVAFAHKCRYTDSTLLGLGGKWYDGNIATEYLLKHFNYNPGYELTRLKTMLIQQLIKYHEHSAAVL</sequence>
<name>A0A844G0J9_9BACT</name>
<proteinExistence type="predicted"/>
<dbReference type="SUPFAM" id="SSF51569">
    <property type="entry name" value="Aldolase"/>
    <property type="match status" value="1"/>
</dbReference>
<evidence type="ECO:0000259" key="1">
    <source>
        <dbReference type="Pfam" id="PF00682"/>
    </source>
</evidence>
<dbReference type="Proteomes" id="UP000435649">
    <property type="component" value="Unassembled WGS sequence"/>
</dbReference>
<comment type="caution">
    <text evidence="2">The sequence shown here is derived from an EMBL/GenBank/DDBJ whole genome shotgun (WGS) entry which is preliminary data.</text>
</comment>
<dbReference type="EMBL" id="VUNS01000007">
    <property type="protein sequence ID" value="MST97107.1"/>
    <property type="molecule type" value="Genomic_DNA"/>
</dbReference>
<organism evidence="2 3">
    <name type="scientific">Victivallis lenta</name>
    <dbReference type="NCBI Taxonomy" id="2606640"/>
    <lineage>
        <taxon>Bacteria</taxon>
        <taxon>Pseudomonadati</taxon>
        <taxon>Lentisphaerota</taxon>
        <taxon>Lentisphaeria</taxon>
        <taxon>Victivallales</taxon>
        <taxon>Victivallaceae</taxon>
        <taxon>Victivallis</taxon>
    </lineage>
</organism>
<accession>A0A844G0J9</accession>
<dbReference type="AlphaFoldDB" id="A0A844G0J9"/>
<gene>
    <name evidence="2" type="ORF">FYJ85_08630</name>
</gene>
<dbReference type="InterPro" id="IPR000891">
    <property type="entry name" value="PYR_CT"/>
</dbReference>
<protein>
    <submittedName>
        <fullName evidence="2">Pyruvate carboxyltransferase</fullName>
    </submittedName>
</protein>
<feature type="domain" description="Pyruvate carboxyltransferase" evidence="1">
    <location>
        <begin position="119"/>
        <end position="242"/>
    </location>
</feature>
<dbReference type="GO" id="GO:0016740">
    <property type="term" value="F:transferase activity"/>
    <property type="evidence" value="ECO:0007669"/>
    <property type="project" value="UniProtKB-KW"/>
</dbReference>
<keyword evidence="2" id="KW-0808">Transferase</keyword>
<dbReference type="Pfam" id="PF00682">
    <property type="entry name" value="HMGL-like"/>
    <property type="match status" value="1"/>
</dbReference>
<evidence type="ECO:0000313" key="3">
    <source>
        <dbReference type="Proteomes" id="UP000435649"/>
    </source>
</evidence>
<evidence type="ECO:0000313" key="2">
    <source>
        <dbReference type="EMBL" id="MST97107.1"/>
    </source>
</evidence>
<dbReference type="RefSeq" id="WP_106053569.1">
    <property type="nucleotide sequence ID" value="NZ_CALXOB010000046.1"/>
</dbReference>
<reference evidence="2 3" key="1">
    <citation type="submission" date="2019-08" db="EMBL/GenBank/DDBJ databases">
        <title>In-depth cultivation of the pig gut microbiome towards novel bacterial diversity and tailored functional studies.</title>
        <authorList>
            <person name="Wylensek D."/>
            <person name="Hitch T.C.A."/>
            <person name="Clavel T."/>
        </authorList>
    </citation>
    <scope>NUCLEOTIDE SEQUENCE [LARGE SCALE GENOMIC DNA]</scope>
    <source>
        <strain evidence="2 3">BBE-744-WT-12</strain>
    </source>
</reference>
<keyword evidence="2" id="KW-0670">Pyruvate</keyword>